<evidence type="ECO:0008006" key="3">
    <source>
        <dbReference type="Google" id="ProtNLM"/>
    </source>
</evidence>
<dbReference type="AlphaFoldDB" id="A0AAE3NPM9"/>
<gene>
    <name evidence="1" type="ORF">P1J78_14045</name>
</gene>
<keyword evidence="2" id="KW-1185">Reference proteome</keyword>
<comment type="caution">
    <text evidence="1">The sequence shown here is derived from an EMBL/GenBank/DDBJ whole genome shotgun (WGS) entry which is preliminary data.</text>
</comment>
<reference evidence="1" key="1">
    <citation type="submission" date="2023-03" db="EMBL/GenBank/DDBJ databases">
        <title>Multiphase analysis and comparison of six strains from genera Psychromarinibacter, Lutimaribacter, and Maritimibacter, including a novel species: Psychromarinibacter sediminicola sp. nov.</title>
        <authorList>
            <person name="Wang Y.-H."/>
            <person name="Ye M.-Q."/>
            <person name="Du Z.-J."/>
        </authorList>
    </citation>
    <scope>NUCLEOTIDE SEQUENCE</scope>
    <source>
        <strain evidence="1">C21-152</strain>
    </source>
</reference>
<dbReference type="Proteomes" id="UP001220964">
    <property type="component" value="Unassembled WGS sequence"/>
</dbReference>
<evidence type="ECO:0000313" key="2">
    <source>
        <dbReference type="Proteomes" id="UP001220964"/>
    </source>
</evidence>
<sequence length="56" mass="5489">MELLLAIVITALAAGGLALGLALRGKPPQTACEGTACAGGERCAGCPNREKDAAHG</sequence>
<organism evidence="1 2">
    <name type="scientific">Psychromarinibacter sediminicola</name>
    <dbReference type="NCBI Taxonomy" id="3033385"/>
    <lineage>
        <taxon>Bacteria</taxon>
        <taxon>Pseudomonadati</taxon>
        <taxon>Pseudomonadota</taxon>
        <taxon>Alphaproteobacteria</taxon>
        <taxon>Rhodobacterales</taxon>
        <taxon>Paracoccaceae</taxon>
        <taxon>Psychromarinibacter</taxon>
    </lineage>
</organism>
<evidence type="ECO:0000313" key="1">
    <source>
        <dbReference type="EMBL" id="MDF0601863.1"/>
    </source>
</evidence>
<dbReference type="RefSeq" id="WP_275568003.1">
    <property type="nucleotide sequence ID" value="NZ_JARGYC010000036.1"/>
</dbReference>
<name>A0AAE3NPM9_9RHOB</name>
<accession>A0AAE3NPM9</accession>
<proteinExistence type="predicted"/>
<dbReference type="EMBL" id="JARGYC010000036">
    <property type="protein sequence ID" value="MDF0601863.1"/>
    <property type="molecule type" value="Genomic_DNA"/>
</dbReference>
<protein>
    <recommendedName>
        <fullName evidence="3">FeoB-associated Cys-rich membrane protein</fullName>
    </recommendedName>
</protein>